<dbReference type="Proteomes" id="UP000002315">
    <property type="component" value="Chromosome"/>
</dbReference>
<dbReference type="PROSITE" id="PS51918">
    <property type="entry name" value="RADICAL_SAM"/>
    <property type="match status" value="1"/>
</dbReference>
<keyword evidence="5" id="KW-0408">Iron</keyword>
<dbReference type="InterPro" id="IPR058240">
    <property type="entry name" value="rSAM_sf"/>
</dbReference>
<dbReference type="GO" id="GO:0003824">
    <property type="term" value="F:catalytic activity"/>
    <property type="evidence" value="ECO:0007669"/>
    <property type="project" value="InterPro"/>
</dbReference>
<dbReference type="HOGENOM" id="CLU_058377_0_0_2"/>
<dbReference type="AlphaFoldDB" id="E3GWZ9"/>
<evidence type="ECO:0000256" key="3">
    <source>
        <dbReference type="ARBA" id="ARBA00022691"/>
    </source>
</evidence>
<keyword evidence="6" id="KW-0411">Iron-sulfur</keyword>
<dbReference type="PANTHER" id="PTHR43787">
    <property type="entry name" value="FEMO COFACTOR BIOSYNTHESIS PROTEIN NIFB-RELATED"/>
    <property type="match status" value="1"/>
</dbReference>
<dbReference type="InterPro" id="IPR013785">
    <property type="entry name" value="Aldolase_TIM"/>
</dbReference>
<dbReference type="PANTHER" id="PTHR43787:SF11">
    <property type="entry name" value="UPF0026 PROTEIN SLR1464"/>
    <property type="match status" value="1"/>
</dbReference>
<dbReference type="SFLD" id="SFLDG01083">
    <property type="entry name" value="Uncharacterised_Radical_SAM_Su"/>
    <property type="match status" value="1"/>
</dbReference>
<dbReference type="OrthoDB" id="17974at2157"/>
<sequence length="251" mass="28905">MRTVYGPVPSWRLGRSLGVDPICQNACSFDCIYCQIGPTIKKTYKRDVFVDTKRIKRDLKEIMPIDADIVTFSSCGEPTLAKNLDEILEVVRDIVDLPVAILTNSSTLPISKVRRILRNFDKVIAKVDAPNDKIFNEINRPIKGIHLGNIISGIKKFRKIYDGELEIQTMFVEKNKQYSKELAELIKSLDPDLVYINTPLRPSLVEPLSEKEIKRITKDFEDLKFRSVYEYRYRGDVSPLDKEALRRRPAQ</sequence>
<dbReference type="KEGG" id="mfv:Mfer_0084"/>
<dbReference type="GO" id="GO:0046872">
    <property type="term" value="F:metal ion binding"/>
    <property type="evidence" value="ECO:0007669"/>
    <property type="project" value="UniProtKB-KW"/>
</dbReference>
<dbReference type="Pfam" id="PF04055">
    <property type="entry name" value="Radical_SAM"/>
    <property type="match status" value="1"/>
</dbReference>
<dbReference type="CDD" id="cd01335">
    <property type="entry name" value="Radical_SAM"/>
    <property type="match status" value="1"/>
</dbReference>
<dbReference type="GO" id="GO:0051539">
    <property type="term" value="F:4 iron, 4 sulfur cluster binding"/>
    <property type="evidence" value="ECO:0007669"/>
    <property type="project" value="UniProtKB-KW"/>
</dbReference>
<dbReference type="EMBL" id="CP002278">
    <property type="protein sequence ID" value="ADP76888.1"/>
    <property type="molecule type" value="Genomic_DNA"/>
</dbReference>
<dbReference type="SUPFAM" id="SSF102114">
    <property type="entry name" value="Radical SAM enzymes"/>
    <property type="match status" value="1"/>
</dbReference>
<name>E3GWZ9_METFV</name>
<dbReference type="Gene3D" id="3.20.20.70">
    <property type="entry name" value="Aldolase class I"/>
    <property type="match status" value="1"/>
</dbReference>
<gene>
    <name evidence="8" type="ordered locus">Mfer_0084</name>
</gene>
<accession>E3GWZ9</accession>
<dbReference type="STRING" id="523846.Mfer_0084"/>
<evidence type="ECO:0000256" key="1">
    <source>
        <dbReference type="ARBA" id="ARBA00001966"/>
    </source>
</evidence>
<evidence type="ECO:0000256" key="2">
    <source>
        <dbReference type="ARBA" id="ARBA00022485"/>
    </source>
</evidence>
<feature type="domain" description="Radical SAM core" evidence="7">
    <location>
        <begin position="12"/>
        <end position="234"/>
    </location>
</feature>
<proteinExistence type="predicted"/>
<keyword evidence="2" id="KW-0004">4Fe-4S</keyword>
<dbReference type="InterPro" id="IPR007197">
    <property type="entry name" value="rSAM"/>
</dbReference>
<evidence type="ECO:0000259" key="7">
    <source>
        <dbReference type="PROSITE" id="PS51918"/>
    </source>
</evidence>
<evidence type="ECO:0000313" key="8">
    <source>
        <dbReference type="EMBL" id="ADP76888.1"/>
    </source>
</evidence>
<keyword evidence="3" id="KW-0949">S-adenosyl-L-methionine</keyword>
<evidence type="ECO:0000256" key="6">
    <source>
        <dbReference type="ARBA" id="ARBA00023014"/>
    </source>
</evidence>
<evidence type="ECO:0000256" key="5">
    <source>
        <dbReference type="ARBA" id="ARBA00023004"/>
    </source>
</evidence>
<reference evidence="8 9" key="1">
    <citation type="journal article" date="2010" name="Stand. Genomic Sci.">
        <title>Complete genome sequence of Methanothermus fervidus type strain (V24S).</title>
        <authorList>
            <person name="Anderson I."/>
            <person name="Djao O.D."/>
            <person name="Misra M."/>
            <person name="Chertkov O."/>
            <person name="Nolan M."/>
            <person name="Lucas S."/>
            <person name="Lapidus A."/>
            <person name="Del Rio T.G."/>
            <person name="Tice H."/>
            <person name="Cheng J.F."/>
            <person name="Tapia R."/>
            <person name="Han C."/>
            <person name="Goodwin L."/>
            <person name="Pitluck S."/>
            <person name="Liolios K."/>
            <person name="Ivanova N."/>
            <person name="Mavromatis K."/>
            <person name="Mikhailova N."/>
            <person name="Pati A."/>
            <person name="Brambilla E."/>
            <person name="Chen A."/>
            <person name="Palaniappan K."/>
            <person name="Land M."/>
            <person name="Hauser L."/>
            <person name="Chang Y.J."/>
            <person name="Jeffries C.D."/>
            <person name="Sikorski J."/>
            <person name="Spring S."/>
            <person name="Rohde M."/>
            <person name="Eichinger K."/>
            <person name="Huber H."/>
            <person name="Wirth R."/>
            <person name="Goker M."/>
            <person name="Detter J.C."/>
            <person name="Woyke T."/>
            <person name="Bristow J."/>
            <person name="Eisen J.A."/>
            <person name="Markowitz V."/>
            <person name="Hugenholtz P."/>
            <person name="Klenk H.P."/>
            <person name="Kyrpides N.C."/>
        </authorList>
    </citation>
    <scope>NUCLEOTIDE SEQUENCE [LARGE SCALE GENOMIC DNA]</scope>
    <source>
        <strain evidence="9">ATCC 43054 / DSM 2088 / JCM 10308 / V24 S</strain>
    </source>
</reference>
<dbReference type="InterPro" id="IPR040084">
    <property type="entry name" value="GTPase_Obg"/>
</dbReference>
<dbReference type="SFLD" id="SFLDS00029">
    <property type="entry name" value="Radical_SAM"/>
    <property type="match status" value="1"/>
</dbReference>
<protein>
    <submittedName>
        <fullName evidence="8">Radical SAM domain protein</fullName>
    </submittedName>
</protein>
<evidence type="ECO:0000313" key="9">
    <source>
        <dbReference type="Proteomes" id="UP000002315"/>
    </source>
</evidence>
<keyword evidence="9" id="KW-1185">Reference proteome</keyword>
<organism evidence="8 9">
    <name type="scientific">Methanothermus fervidus (strain ATCC 43054 / DSM 2088 / JCM 10308 / V24 S)</name>
    <dbReference type="NCBI Taxonomy" id="523846"/>
    <lineage>
        <taxon>Archaea</taxon>
        <taxon>Methanobacteriati</taxon>
        <taxon>Methanobacteriota</taxon>
        <taxon>Methanomada group</taxon>
        <taxon>Methanobacteria</taxon>
        <taxon>Methanobacteriales</taxon>
        <taxon>Methanothermaceae</taxon>
        <taxon>Methanothermus</taxon>
    </lineage>
</organism>
<comment type="cofactor">
    <cofactor evidence="1">
        <name>[4Fe-4S] cluster</name>
        <dbReference type="ChEBI" id="CHEBI:49883"/>
    </cofactor>
</comment>
<evidence type="ECO:0000256" key="4">
    <source>
        <dbReference type="ARBA" id="ARBA00022723"/>
    </source>
</evidence>
<keyword evidence="4" id="KW-0479">Metal-binding</keyword>